<keyword evidence="2" id="KW-1185">Reference proteome</keyword>
<protein>
    <submittedName>
        <fullName evidence="1">Uncharacterized protein</fullName>
    </submittedName>
</protein>
<accession>A0ACB8ASC3</accession>
<evidence type="ECO:0000313" key="2">
    <source>
        <dbReference type="Proteomes" id="UP000790377"/>
    </source>
</evidence>
<organism evidence="1 2">
    <name type="scientific">Hygrophoropsis aurantiaca</name>
    <dbReference type="NCBI Taxonomy" id="72124"/>
    <lineage>
        <taxon>Eukaryota</taxon>
        <taxon>Fungi</taxon>
        <taxon>Dikarya</taxon>
        <taxon>Basidiomycota</taxon>
        <taxon>Agaricomycotina</taxon>
        <taxon>Agaricomycetes</taxon>
        <taxon>Agaricomycetidae</taxon>
        <taxon>Boletales</taxon>
        <taxon>Coniophorineae</taxon>
        <taxon>Hygrophoropsidaceae</taxon>
        <taxon>Hygrophoropsis</taxon>
    </lineage>
</organism>
<sequence length="200" mass="23016">MAPLTEVLALKSNELMSSSDNLRECVELLSKNIPGFQRSFWGDRLQEPGIRQWFIDWDEKPENYDPEVVQKANQKLQEVVSEFPKPKFVAFRTFPHTKCFTAPITEVIYATVKPDADLKEFAKVADVSLEVTEDYQGCFGTSWGYVVGSEREIMMVVGWDSIENHVNFTKTTEFKETTDPFLELVSDSGMFYVKNQSFRL</sequence>
<reference evidence="1" key="1">
    <citation type="journal article" date="2021" name="New Phytol.">
        <title>Evolutionary innovations through gain and loss of genes in the ectomycorrhizal Boletales.</title>
        <authorList>
            <person name="Wu G."/>
            <person name="Miyauchi S."/>
            <person name="Morin E."/>
            <person name="Kuo A."/>
            <person name="Drula E."/>
            <person name="Varga T."/>
            <person name="Kohler A."/>
            <person name="Feng B."/>
            <person name="Cao Y."/>
            <person name="Lipzen A."/>
            <person name="Daum C."/>
            <person name="Hundley H."/>
            <person name="Pangilinan J."/>
            <person name="Johnson J."/>
            <person name="Barry K."/>
            <person name="LaButti K."/>
            <person name="Ng V."/>
            <person name="Ahrendt S."/>
            <person name="Min B."/>
            <person name="Choi I.G."/>
            <person name="Park H."/>
            <person name="Plett J.M."/>
            <person name="Magnuson J."/>
            <person name="Spatafora J.W."/>
            <person name="Nagy L.G."/>
            <person name="Henrissat B."/>
            <person name="Grigoriev I.V."/>
            <person name="Yang Z.L."/>
            <person name="Xu J."/>
            <person name="Martin F.M."/>
        </authorList>
    </citation>
    <scope>NUCLEOTIDE SEQUENCE</scope>
    <source>
        <strain evidence="1">ATCC 28755</strain>
    </source>
</reference>
<comment type="caution">
    <text evidence="1">The sequence shown here is derived from an EMBL/GenBank/DDBJ whole genome shotgun (WGS) entry which is preliminary data.</text>
</comment>
<dbReference type="EMBL" id="MU267592">
    <property type="protein sequence ID" value="KAH7916255.1"/>
    <property type="molecule type" value="Genomic_DNA"/>
</dbReference>
<evidence type="ECO:0000313" key="1">
    <source>
        <dbReference type="EMBL" id="KAH7916255.1"/>
    </source>
</evidence>
<name>A0ACB8ASC3_9AGAM</name>
<proteinExistence type="predicted"/>
<dbReference type="Proteomes" id="UP000790377">
    <property type="component" value="Unassembled WGS sequence"/>
</dbReference>
<gene>
    <name evidence="1" type="ORF">BJ138DRAFT_1108904</name>
</gene>